<dbReference type="AlphaFoldDB" id="A0A4V1INI2"/>
<proteinExistence type="predicted"/>
<gene>
    <name evidence="1" type="primary">tssG</name>
    <name evidence="1" type="ORF">B9G39_10405</name>
</gene>
<name>A0A4V1INI2_9GAMM</name>
<evidence type="ECO:0000313" key="1">
    <source>
        <dbReference type="EMBL" id="RDH43821.1"/>
    </source>
</evidence>
<dbReference type="PANTHER" id="PTHR35564:SF4">
    <property type="entry name" value="CYTOPLASMIC PROTEIN"/>
    <property type="match status" value="1"/>
</dbReference>
<dbReference type="PANTHER" id="PTHR35564">
    <property type="match status" value="1"/>
</dbReference>
<dbReference type="Pfam" id="PF06996">
    <property type="entry name" value="T6SS_TssG"/>
    <property type="match status" value="1"/>
</dbReference>
<comment type="caution">
    <text evidence="1">The sequence shown here is derived from an EMBL/GenBank/DDBJ whole genome shotgun (WGS) entry which is preliminary data.</text>
</comment>
<organism evidence="1 2">
    <name type="scientific">Zooshikella ganghwensis</name>
    <dbReference type="NCBI Taxonomy" id="202772"/>
    <lineage>
        <taxon>Bacteria</taxon>
        <taxon>Pseudomonadati</taxon>
        <taxon>Pseudomonadota</taxon>
        <taxon>Gammaproteobacteria</taxon>
        <taxon>Oceanospirillales</taxon>
        <taxon>Zooshikellaceae</taxon>
        <taxon>Zooshikella</taxon>
    </lineage>
</organism>
<evidence type="ECO:0000313" key="2">
    <source>
        <dbReference type="Proteomes" id="UP000257039"/>
    </source>
</evidence>
<accession>A0A4V1INI2</accession>
<dbReference type="Proteomes" id="UP000257039">
    <property type="component" value="Unassembled WGS sequence"/>
</dbReference>
<keyword evidence="2" id="KW-1185">Reference proteome</keyword>
<reference evidence="1 2" key="1">
    <citation type="submission" date="2017-04" db="EMBL/GenBank/DDBJ databases">
        <title>Draft genome sequence of Zooshikella ganghwensis VG4 isolated from Red Sea sediments.</title>
        <authorList>
            <person name="Rehman Z."/>
            <person name="Alam I."/>
            <person name="Kamau A."/>
            <person name="Bajic V."/>
            <person name="Leiknes T."/>
        </authorList>
    </citation>
    <scope>NUCLEOTIDE SEQUENCE [LARGE SCALE GENOMIC DNA]</scope>
    <source>
        <strain evidence="1 2">VG4</strain>
    </source>
</reference>
<dbReference type="EMBL" id="NDXW01000001">
    <property type="protein sequence ID" value="RDH43821.1"/>
    <property type="molecule type" value="Genomic_DNA"/>
</dbReference>
<protein>
    <submittedName>
        <fullName evidence="1">Type VI secretion system baseplate subunit TssG</fullName>
    </submittedName>
</protein>
<dbReference type="NCBIfam" id="TIGR03347">
    <property type="entry name" value="VI_chp_1"/>
    <property type="match status" value="1"/>
</dbReference>
<dbReference type="RefSeq" id="WP_094787065.1">
    <property type="nucleotide sequence ID" value="NZ_NDXW01000001.1"/>
</dbReference>
<dbReference type="InterPro" id="IPR010732">
    <property type="entry name" value="T6SS_TssG-like"/>
</dbReference>
<sequence length="361" mass="40957">METLASSGWRTTHPLVSLWQQQPLLINFYQLVRLLTWQGGVHDDKPTDEKEKHHSLYFSGGYSPAFPASEIEFIKPRTEQPGWHIRVNNFSLAGSHGPLPNLFWDAIWRRQLQGHQVTSDFLDLLQQRLHWLRWAVKSHCVPGLNNLPPVQSTVGKSLARLAGWCDVKQVKGLAARQLLGLAGLRLMQRSNPDSWRRIIAALVKAPVSIQPLHGCWLTIPANERLYMGQTLTANSFIGRYYWRQQGAIQLEVGPLPYTHFCRLLPGEQGNETLRHWLLVLTGGGLNCWLVLSLAEDTALDSTLSHPQQQPLFHGLRLSHTAWLAASSLKKKRGRNKPQTKAMVPSRFWLYQVDNKCDGDEG</sequence>